<dbReference type="SUPFAM" id="SSF56784">
    <property type="entry name" value="HAD-like"/>
    <property type="match status" value="1"/>
</dbReference>
<dbReference type="AlphaFoldDB" id="A0A841BNV7"/>
<dbReference type="Pfam" id="PF12710">
    <property type="entry name" value="HAD"/>
    <property type="match status" value="1"/>
</dbReference>
<evidence type="ECO:0000313" key="2">
    <source>
        <dbReference type="EMBL" id="MBB5868490.1"/>
    </source>
</evidence>
<comment type="caution">
    <text evidence="2">The sequence shown here is derived from an EMBL/GenBank/DDBJ whole genome shotgun (WGS) entry which is preliminary data.</text>
</comment>
<name>A0A841BNV7_9ACTN</name>
<proteinExistence type="inferred from homology"/>
<gene>
    <name evidence="2" type="ORF">F4553_001869</name>
</gene>
<evidence type="ECO:0000313" key="3">
    <source>
        <dbReference type="Proteomes" id="UP000587527"/>
    </source>
</evidence>
<dbReference type="InterPro" id="IPR023214">
    <property type="entry name" value="HAD_sf"/>
</dbReference>
<keyword evidence="3" id="KW-1185">Reference proteome</keyword>
<dbReference type="EMBL" id="JACHMN010000002">
    <property type="protein sequence ID" value="MBB5868490.1"/>
    <property type="molecule type" value="Genomic_DNA"/>
</dbReference>
<protein>
    <submittedName>
        <fullName evidence="2">Phosphoserine phosphatase</fullName>
    </submittedName>
</protein>
<dbReference type="InterPro" id="IPR036412">
    <property type="entry name" value="HAD-like_sf"/>
</dbReference>
<dbReference type="Proteomes" id="UP000587527">
    <property type="component" value="Unassembled WGS sequence"/>
</dbReference>
<dbReference type="Gene3D" id="3.40.50.1000">
    <property type="entry name" value="HAD superfamily/HAD-like"/>
    <property type="match status" value="1"/>
</dbReference>
<comment type="similarity">
    <text evidence="1">Belongs to the HAD-like hydrolase superfamily. SerB family.</text>
</comment>
<organism evidence="2 3">
    <name type="scientific">Allocatelliglobosispora scoriae</name>
    <dbReference type="NCBI Taxonomy" id="643052"/>
    <lineage>
        <taxon>Bacteria</taxon>
        <taxon>Bacillati</taxon>
        <taxon>Actinomycetota</taxon>
        <taxon>Actinomycetes</taxon>
        <taxon>Micromonosporales</taxon>
        <taxon>Micromonosporaceae</taxon>
        <taxon>Allocatelliglobosispora</taxon>
    </lineage>
</organism>
<accession>A0A841BNV7</accession>
<evidence type="ECO:0000256" key="1">
    <source>
        <dbReference type="ARBA" id="ARBA00009184"/>
    </source>
</evidence>
<dbReference type="PANTHER" id="PTHR43344">
    <property type="entry name" value="PHOSPHOSERINE PHOSPHATASE"/>
    <property type="match status" value="1"/>
</dbReference>
<sequence length="240" mass="25465">MTGPAAHAPIALLDLDGTLFDGVVGQQYVRRLGARSVHSRSVAARANAAVSRYVASGQRFHQMAEHVYSLYGRLIAGLPTADAAVLAAEAWAEIRTGFLPCTTGIMKILRRHGYRPLIISGSPNEIVQLAAAELQVEEAIGAVAQQRDGLMTGRLDLAPGLPGGKVAALRTLVGRTEPAWLGSLAIGNSPSDAELFDLVGHPIAFEPDEALARLATARGWAIANRRNVEDLVEHVVGRSQ</sequence>
<dbReference type="RefSeq" id="WP_184834473.1">
    <property type="nucleotide sequence ID" value="NZ_JACHMN010000002.1"/>
</dbReference>
<dbReference type="InterPro" id="IPR050582">
    <property type="entry name" value="HAD-like_SerB"/>
</dbReference>
<dbReference type="Gene3D" id="1.20.1440.100">
    <property type="entry name" value="SG protein - dephosphorylation function"/>
    <property type="match status" value="1"/>
</dbReference>
<reference evidence="2 3" key="1">
    <citation type="submission" date="2020-08" db="EMBL/GenBank/DDBJ databases">
        <title>Sequencing the genomes of 1000 actinobacteria strains.</title>
        <authorList>
            <person name="Klenk H.-P."/>
        </authorList>
    </citation>
    <scope>NUCLEOTIDE SEQUENCE [LARGE SCALE GENOMIC DNA]</scope>
    <source>
        <strain evidence="2 3">DSM 45362</strain>
    </source>
</reference>